<comment type="similarity">
    <text evidence="5">Belongs to the complex I subunit 2 family.</text>
</comment>
<dbReference type="InterPro" id="IPR001750">
    <property type="entry name" value="ND/Mrp_TM"/>
</dbReference>
<dbReference type="EMBL" id="JABMOJ010000339">
    <property type="protein sequence ID" value="NQV65517.1"/>
    <property type="molecule type" value="Genomic_DNA"/>
</dbReference>
<feature type="domain" description="NADH:quinone oxidoreductase/Mrp antiporter transmembrane" evidence="7">
    <location>
        <begin position="121"/>
        <end position="421"/>
    </location>
</feature>
<protein>
    <recommendedName>
        <fullName evidence="5">NADH-quinone oxidoreductase subunit N</fullName>
        <ecNumber evidence="5">7.1.1.-</ecNumber>
    </recommendedName>
    <alternativeName>
        <fullName evidence="5">NADH dehydrogenase I subunit N</fullName>
    </alternativeName>
    <alternativeName>
        <fullName evidence="5">NDH-1 subunit N</fullName>
    </alternativeName>
</protein>
<dbReference type="NCBIfam" id="TIGR01770">
    <property type="entry name" value="NDH_I_N"/>
    <property type="match status" value="1"/>
</dbReference>
<evidence type="ECO:0000256" key="3">
    <source>
        <dbReference type="ARBA" id="ARBA00022989"/>
    </source>
</evidence>
<feature type="transmembrane region" description="Helical" evidence="5">
    <location>
        <begin position="32"/>
        <end position="52"/>
    </location>
</feature>
<keyword evidence="5" id="KW-1278">Translocase</keyword>
<dbReference type="GO" id="GO:0042773">
    <property type="term" value="P:ATP synthesis coupled electron transport"/>
    <property type="evidence" value="ECO:0007669"/>
    <property type="project" value="InterPro"/>
</dbReference>
<dbReference type="GO" id="GO:0008137">
    <property type="term" value="F:NADH dehydrogenase (ubiquinone) activity"/>
    <property type="evidence" value="ECO:0007669"/>
    <property type="project" value="InterPro"/>
</dbReference>
<dbReference type="GO" id="GO:0050136">
    <property type="term" value="F:NADH dehydrogenase (quinone) (non-electrogenic) activity"/>
    <property type="evidence" value="ECO:0007669"/>
    <property type="project" value="UniProtKB-UniRule"/>
</dbReference>
<gene>
    <name evidence="5" type="primary">nuoN</name>
    <name evidence="8" type="ORF">HQ497_09140</name>
</gene>
<feature type="transmembrane region" description="Helical" evidence="5">
    <location>
        <begin position="271"/>
        <end position="288"/>
    </location>
</feature>
<feature type="transmembrane region" description="Helical" evidence="5">
    <location>
        <begin position="6"/>
        <end position="25"/>
    </location>
</feature>
<feature type="transmembrane region" description="Helical" evidence="5">
    <location>
        <begin position="448"/>
        <end position="466"/>
    </location>
</feature>
<feature type="transmembrane region" description="Helical" evidence="5">
    <location>
        <begin position="127"/>
        <end position="146"/>
    </location>
</feature>
<feature type="transmembrane region" description="Helical" evidence="5">
    <location>
        <begin position="371"/>
        <end position="394"/>
    </location>
</feature>
<reference evidence="8" key="1">
    <citation type="submission" date="2020-05" db="EMBL/GenBank/DDBJ databases">
        <title>Sulfur intermediates as new biogeochemical hubs in an aquatic model microbial ecosystem.</title>
        <authorList>
            <person name="Vigneron A."/>
        </authorList>
    </citation>
    <scope>NUCLEOTIDE SEQUENCE</scope>
    <source>
        <strain evidence="8">Bin.250</strain>
    </source>
</reference>
<feature type="transmembrane region" description="Helical" evidence="5">
    <location>
        <begin position="406"/>
        <end position="427"/>
    </location>
</feature>
<sequence length="482" mass="51772">MSNDAIFALLPLITLSTVILALMLLIAFRRNLALTCGAAVSGCILTLCSIFLVNNTGVPQQVTPLLVVDGYALIFSAMIVMVTGFICVLAYEYYKCRGEQQDEFYLLLLLSCLGGMTLAHSTHFASLILGLELLGVALYGLIAFPSRGRLSLEAGLKYLILSGVSSAFILFGVALLYASFGSLSFSALSAAASAGTNPLFVLVGTGLIFAGVSFKLSLVPFHMWTPDVYQGAPAPTTAFLTTASKGSIFAVILRFFISLDGYQYTTILEGLFWIALASILFGNLLALMQTNLKRLLANSSIAHLGYLLVAFLAASYVGGKALAVEAVIFFLLAYFLTSLGVFGVITLMSTDPDSPDNDELPQYQGLFWRRPIMAMFFSAMLLSLAGIPLTAGFVGKFYILTAAVQAELWVLLGAVVIGSGIGLFYYLRIIFVMTEQPSANDEITMPVVGGWAMATLTLIMLTLGIYPSPIINWVSEIARLMT</sequence>
<evidence type="ECO:0000256" key="6">
    <source>
        <dbReference type="RuleBase" id="RU000320"/>
    </source>
</evidence>
<evidence type="ECO:0000256" key="4">
    <source>
        <dbReference type="ARBA" id="ARBA00023136"/>
    </source>
</evidence>
<evidence type="ECO:0000259" key="7">
    <source>
        <dbReference type="Pfam" id="PF00361"/>
    </source>
</evidence>
<comment type="caution">
    <text evidence="8">The sequence shown here is derived from an EMBL/GenBank/DDBJ whole genome shotgun (WGS) entry which is preliminary data.</text>
</comment>
<evidence type="ECO:0000313" key="8">
    <source>
        <dbReference type="EMBL" id="NQV65517.1"/>
    </source>
</evidence>
<feature type="transmembrane region" description="Helical" evidence="5">
    <location>
        <begin position="158"/>
        <end position="179"/>
    </location>
</feature>
<organism evidence="8 9">
    <name type="scientific">SAR86 cluster bacterium</name>
    <dbReference type="NCBI Taxonomy" id="2030880"/>
    <lineage>
        <taxon>Bacteria</taxon>
        <taxon>Pseudomonadati</taxon>
        <taxon>Pseudomonadota</taxon>
        <taxon>Gammaproteobacteria</taxon>
        <taxon>SAR86 cluster</taxon>
    </lineage>
</organism>
<dbReference type="Proteomes" id="UP000754644">
    <property type="component" value="Unassembled WGS sequence"/>
</dbReference>
<feature type="transmembrane region" description="Helical" evidence="5">
    <location>
        <begin position="295"/>
        <end position="314"/>
    </location>
</feature>
<keyword evidence="5" id="KW-1003">Cell membrane</keyword>
<keyword evidence="5" id="KW-0813">Transport</keyword>
<accession>A0A972VYT0</accession>
<evidence type="ECO:0000256" key="2">
    <source>
        <dbReference type="ARBA" id="ARBA00022692"/>
    </source>
</evidence>
<dbReference type="InterPro" id="IPR010096">
    <property type="entry name" value="NADH-Q_OxRdtase_suN/2"/>
</dbReference>
<proteinExistence type="inferred from homology"/>
<dbReference type="PANTHER" id="PTHR22773">
    <property type="entry name" value="NADH DEHYDROGENASE"/>
    <property type="match status" value="1"/>
</dbReference>
<keyword evidence="5" id="KW-0874">Quinone</keyword>
<evidence type="ECO:0000256" key="5">
    <source>
        <dbReference type="HAMAP-Rule" id="MF_00445"/>
    </source>
</evidence>
<evidence type="ECO:0000256" key="1">
    <source>
        <dbReference type="ARBA" id="ARBA00004127"/>
    </source>
</evidence>
<comment type="function">
    <text evidence="5">NDH-1 shuttles electrons from NADH, via FMN and iron-sulfur (Fe-S) centers, to quinones in the respiratory chain. The immediate electron acceptor for the enzyme in this species is believed to be ubiquinone. Couples the redox reaction to proton translocation (for every two electrons transferred, four hydrogen ions are translocated across the cytoplasmic membrane), and thus conserves the redox energy in a proton gradient.</text>
</comment>
<dbReference type="GO" id="GO:0005886">
    <property type="term" value="C:plasma membrane"/>
    <property type="evidence" value="ECO:0007669"/>
    <property type="project" value="UniProtKB-SubCell"/>
</dbReference>
<dbReference type="HAMAP" id="MF_00445">
    <property type="entry name" value="NDH1_NuoN_1"/>
    <property type="match status" value="1"/>
</dbReference>
<feature type="transmembrane region" description="Helical" evidence="5">
    <location>
        <begin position="238"/>
        <end position="259"/>
    </location>
</feature>
<feature type="transmembrane region" description="Helical" evidence="5">
    <location>
        <begin position="72"/>
        <end position="91"/>
    </location>
</feature>
<name>A0A972VYT0_9GAMM</name>
<dbReference type="PRINTS" id="PR01434">
    <property type="entry name" value="NADHDHGNASE5"/>
</dbReference>
<dbReference type="GO" id="GO:0048038">
    <property type="term" value="F:quinone binding"/>
    <property type="evidence" value="ECO:0007669"/>
    <property type="project" value="UniProtKB-KW"/>
</dbReference>
<feature type="transmembrane region" description="Helical" evidence="5">
    <location>
        <begin position="326"/>
        <end position="350"/>
    </location>
</feature>
<comment type="subcellular location">
    <subcellularLocation>
        <location evidence="5">Cell membrane</location>
        <topology evidence="5">Multi-pass membrane protein</topology>
    </subcellularLocation>
    <subcellularLocation>
        <location evidence="1">Endomembrane system</location>
        <topology evidence="1">Multi-pass membrane protein</topology>
    </subcellularLocation>
    <subcellularLocation>
        <location evidence="6">Membrane</location>
        <topology evidence="6">Multi-pass membrane protein</topology>
    </subcellularLocation>
</comment>
<dbReference type="EC" id="7.1.1.-" evidence="5"/>
<evidence type="ECO:0000313" key="9">
    <source>
        <dbReference type="Proteomes" id="UP000754644"/>
    </source>
</evidence>
<keyword evidence="4 5" id="KW-0472">Membrane</keyword>
<comment type="subunit">
    <text evidence="5">NDH-1 is composed of 14 different subunits. Subunits NuoA, H, J, K, L, M, N constitute the membrane sector of the complex.</text>
</comment>
<dbReference type="GO" id="GO:0012505">
    <property type="term" value="C:endomembrane system"/>
    <property type="evidence" value="ECO:0007669"/>
    <property type="project" value="UniProtKB-SubCell"/>
</dbReference>
<feature type="transmembrane region" description="Helical" evidence="5">
    <location>
        <begin position="199"/>
        <end position="218"/>
    </location>
</feature>
<keyword evidence="5" id="KW-0520">NAD</keyword>
<dbReference type="AlphaFoldDB" id="A0A972VYT0"/>
<keyword evidence="3 5" id="KW-1133">Transmembrane helix</keyword>
<keyword evidence="5" id="KW-0830">Ubiquinone</keyword>
<keyword evidence="2 5" id="KW-0812">Transmembrane</keyword>
<dbReference type="Pfam" id="PF00361">
    <property type="entry name" value="Proton_antipo_M"/>
    <property type="match status" value="1"/>
</dbReference>
<comment type="catalytic activity">
    <reaction evidence="5">
        <text>a quinone + NADH + 5 H(+)(in) = a quinol + NAD(+) + 4 H(+)(out)</text>
        <dbReference type="Rhea" id="RHEA:57888"/>
        <dbReference type="ChEBI" id="CHEBI:15378"/>
        <dbReference type="ChEBI" id="CHEBI:24646"/>
        <dbReference type="ChEBI" id="CHEBI:57540"/>
        <dbReference type="ChEBI" id="CHEBI:57945"/>
        <dbReference type="ChEBI" id="CHEBI:132124"/>
    </reaction>
</comment>